<dbReference type="Pfam" id="PF04828">
    <property type="entry name" value="GFA"/>
    <property type="match status" value="1"/>
</dbReference>
<keyword evidence="3" id="KW-0862">Zinc</keyword>
<evidence type="ECO:0000259" key="4">
    <source>
        <dbReference type="PROSITE" id="PS51891"/>
    </source>
</evidence>
<accession>A0A167S9R6</accession>
<dbReference type="PROSITE" id="PS51891">
    <property type="entry name" value="CENP_V_GFA"/>
    <property type="match status" value="1"/>
</dbReference>
<evidence type="ECO:0000256" key="2">
    <source>
        <dbReference type="ARBA" id="ARBA00022723"/>
    </source>
</evidence>
<comment type="similarity">
    <text evidence="1">Belongs to the Gfa family.</text>
</comment>
<protein>
    <submittedName>
        <fullName evidence="5">Mss4-like protein</fullName>
    </submittedName>
</protein>
<dbReference type="InterPro" id="IPR011057">
    <property type="entry name" value="Mss4-like_sf"/>
</dbReference>
<dbReference type="Proteomes" id="UP000076744">
    <property type="component" value="Unassembled WGS sequence"/>
</dbReference>
<keyword evidence="2" id="KW-0479">Metal-binding</keyword>
<dbReference type="EMBL" id="AZHB01000016">
    <property type="protein sequence ID" value="OAA59404.1"/>
    <property type="molecule type" value="Genomic_DNA"/>
</dbReference>
<dbReference type="PANTHER" id="PTHR28620:SF1">
    <property type="entry name" value="CENP-V_GFA DOMAIN-CONTAINING PROTEIN"/>
    <property type="match status" value="1"/>
</dbReference>
<evidence type="ECO:0000313" key="5">
    <source>
        <dbReference type="EMBL" id="OAA59404.1"/>
    </source>
</evidence>
<feature type="domain" description="CENP-V/GFA" evidence="4">
    <location>
        <begin position="12"/>
        <end position="153"/>
    </location>
</feature>
<comment type="caution">
    <text evidence="5">The sequence shown here is derived from an EMBL/GenBank/DDBJ whole genome shotgun (WGS) entry which is preliminary data.</text>
</comment>
<evidence type="ECO:0000256" key="3">
    <source>
        <dbReference type="ARBA" id="ARBA00022833"/>
    </source>
</evidence>
<dbReference type="GO" id="GO:0016846">
    <property type="term" value="F:carbon-sulfur lyase activity"/>
    <property type="evidence" value="ECO:0007669"/>
    <property type="project" value="InterPro"/>
</dbReference>
<evidence type="ECO:0000313" key="6">
    <source>
        <dbReference type="Proteomes" id="UP000076744"/>
    </source>
</evidence>
<dbReference type="AlphaFoldDB" id="A0A167S9R6"/>
<dbReference type="RefSeq" id="XP_018702920.1">
    <property type="nucleotide sequence ID" value="XM_018849943.1"/>
</dbReference>
<dbReference type="InterPro" id="IPR052355">
    <property type="entry name" value="CENP-V-like"/>
</dbReference>
<dbReference type="Gene3D" id="2.170.150.70">
    <property type="match status" value="1"/>
</dbReference>
<sequence length="195" mass="21290">MQADAKPQRRPFQGSCHCGAVRYTVYLTVPRPPHAESPAADRVYRCNCTICHKSGFMHVRPPVPADDFALLSPAIADLGDYRSCNAGALRFFFCRVCGVRCFIFAGEGHVVEAQSGDLGLAGPVEVWRPTGPGAGSNAKLTGCYLSVNGHTIDAGQDGFDMRDWVERESVMYYDFLKDEEPGPGRYGKPYPGGCY</sequence>
<gene>
    <name evidence="5" type="ORF">ISF_06339</name>
</gene>
<dbReference type="SUPFAM" id="SSF51316">
    <property type="entry name" value="Mss4-like"/>
    <property type="match status" value="1"/>
</dbReference>
<name>A0A167S9R6_CORFA</name>
<dbReference type="STRING" id="1081104.A0A167S9R6"/>
<dbReference type="GO" id="GO:0046872">
    <property type="term" value="F:metal ion binding"/>
    <property type="evidence" value="ECO:0007669"/>
    <property type="project" value="UniProtKB-KW"/>
</dbReference>
<proteinExistence type="inferred from homology"/>
<dbReference type="PANTHER" id="PTHR28620">
    <property type="entry name" value="CENTROMERE PROTEIN V"/>
    <property type="match status" value="1"/>
</dbReference>
<dbReference type="OrthoDB" id="3930719at2759"/>
<organism evidence="5 6">
    <name type="scientific">Cordyceps fumosorosea (strain ARSEF 2679)</name>
    <name type="common">Isaria fumosorosea</name>
    <dbReference type="NCBI Taxonomy" id="1081104"/>
    <lineage>
        <taxon>Eukaryota</taxon>
        <taxon>Fungi</taxon>
        <taxon>Dikarya</taxon>
        <taxon>Ascomycota</taxon>
        <taxon>Pezizomycotina</taxon>
        <taxon>Sordariomycetes</taxon>
        <taxon>Hypocreomycetidae</taxon>
        <taxon>Hypocreales</taxon>
        <taxon>Cordycipitaceae</taxon>
        <taxon>Cordyceps</taxon>
    </lineage>
</organism>
<keyword evidence="6" id="KW-1185">Reference proteome</keyword>
<evidence type="ECO:0000256" key="1">
    <source>
        <dbReference type="ARBA" id="ARBA00005495"/>
    </source>
</evidence>
<dbReference type="InterPro" id="IPR006913">
    <property type="entry name" value="CENP-V/GFA"/>
</dbReference>
<reference evidence="5 6" key="1">
    <citation type="journal article" date="2016" name="Genome Biol. Evol.">
        <title>Divergent and convergent evolution of fungal pathogenicity.</title>
        <authorList>
            <person name="Shang Y."/>
            <person name="Xiao G."/>
            <person name="Zheng P."/>
            <person name="Cen K."/>
            <person name="Zhan S."/>
            <person name="Wang C."/>
        </authorList>
    </citation>
    <scope>NUCLEOTIDE SEQUENCE [LARGE SCALE GENOMIC DNA]</scope>
    <source>
        <strain evidence="5 6">ARSEF 2679</strain>
    </source>
</reference>
<dbReference type="GeneID" id="30022631"/>